<proteinExistence type="predicted"/>
<name>A0A0B0PNU8_GOSAR</name>
<dbReference type="AlphaFoldDB" id="A0A0B0PNU8"/>
<evidence type="ECO:0000313" key="2">
    <source>
        <dbReference type="Proteomes" id="UP000032142"/>
    </source>
</evidence>
<dbReference type="EMBL" id="KN443680">
    <property type="protein sequence ID" value="KHG28123.1"/>
    <property type="molecule type" value="Genomic_DNA"/>
</dbReference>
<accession>A0A0B0PNU8</accession>
<reference evidence="2" key="1">
    <citation type="submission" date="2014-09" db="EMBL/GenBank/DDBJ databases">
        <authorList>
            <person name="Mudge J."/>
            <person name="Ramaraj T."/>
            <person name="Lindquist I.E."/>
            <person name="Bharti A.K."/>
            <person name="Sundararajan A."/>
            <person name="Cameron C.T."/>
            <person name="Woodward J.E."/>
            <person name="May G.D."/>
            <person name="Brubaker C."/>
            <person name="Broadhvest J."/>
            <person name="Wilkins T.A."/>
        </authorList>
    </citation>
    <scope>NUCLEOTIDE SEQUENCE</scope>
    <source>
        <strain evidence="2">cv. AKA8401</strain>
    </source>
</reference>
<protein>
    <submittedName>
        <fullName evidence="1">Uncharacterized protein</fullName>
    </submittedName>
</protein>
<organism evidence="1 2">
    <name type="scientific">Gossypium arboreum</name>
    <name type="common">Tree cotton</name>
    <name type="synonym">Gossypium nanking</name>
    <dbReference type="NCBI Taxonomy" id="29729"/>
    <lineage>
        <taxon>Eukaryota</taxon>
        <taxon>Viridiplantae</taxon>
        <taxon>Streptophyta</taxon>
        <taxon>Embryophyta</taxon>
        <taxon>Tracheophyta</taxon>
        <taxon>Spermatophyta</taxon>
        <taxon>Magnoliopsida</taxon>
        <taxon>eudicotyledons</taxon>
        <taxon>Gunneridae</taxon>
        <taxon>Pentapetalae</taxon>
        <taxon>rosids</taxon>
        <taxon>malvids</taxon>
        <taxon>Malvales</taxon>
        <taxon>Malvaceae</taxon>
        <taxon>Malvoideae</taxon>
        <taxon>Gossypium</taxon>
    </lineage>
</organism>
<sequence>MENNLISTGPSISTSKVAVGDVTYE</sequence>
<dbReference type="Proteomes" id="UP000032142">
    <property type="component" value="Unassembled WGS sequence"/>
</dbReference>
<evidence type="ECO:0000313" key="1">
    <source>
        <dbReference type="EMBL" id="KHG28123.1"/>
    </source>
</evidence>
<gene>
    <name evidence="1" type="ORF">F383_10034</name>
</gene>
<keyword evidence="2" id="KW-1185">Reference proteome</keyword>